<proteinExistence type="predicted"/>
<organism evidence="1 2">
    <name type="scientific">Sphaerodactylus townsendi</name>
    <dbReference type="NCBI Taxonomy" id="933632"/>
    <lineage>
        <taxon>Eukaryota</taxon>
        <taxon>Metazoa</taxon>
        <taxon>Chordata</taxon>
        <taxon>Craniata</taxon>
        <taxon>Vertebrata</taxon>
        <taxon>Euteleostomi</taxon>
        <taxon>Lepidosauria</taxon>
        <taxon>Squamata</taxon>
        <taxon>Bifurcata</taxon>
        <taxon>Gekkota</taxon>
        <taxon>Sphaerodactylidae</taxon>
        <taxon>Sphaerodactylus</taxon>
    </lineage>
</organism>
<reference evidence="1" key="1">
    <citation type="submission" date="2021-08" db="EMBL/GenBank/DDBJ databases">
        <title>The first chromosome-level gecko genome reveals the dynamic sex chromosomes of Neotropical dwarf geckos (Sphaerodactylidae: Sphaerodactylus).</title>
        <authorList>
            <person name="Pinto B.J."/>
            <person name="Keating S.E."/>
            <person name="Gamble T."/>
        </authorList>
    </citation>
    <scope>NUCLEOTIDE SEQUENCE</scope>
    <source>
        <strain evidence="1">TG3544</strain>
    </source>
</reference>
<accession>A0ACB8FXA3</accession>
<name>A0ACB8FXA3_9SAUR</name>
<evidence type="ECO:0000313" key="2">
    <source>
        <dbReference type="Proteomes" id="UP000827872"/>
    </source>
</evidence>
<dbReference type="Proteomes" id="UP000827872">
    <property type="component" value="Linkage Group LG13"/>
</dbReference>
<gene>
    <name evidence="1" type="ORF">K3G42_004639</name>
</gene>
<sequence length="114" mass="13110">MSRKQLDGENRLCGFTEGFSMTIQPRAKVGCEGEQPEIPVEERRIPRFQRVFNTPCLSMLTPKWNENVKSQACETIAWEVFCFLDTKCDERKMASRGSDAFTRLKNEEAIKASQ</sequence>
<keyword evidence="2" id="KW-1185">Reference proteome</keyword>
<protein>
    <submittedName>
        <fullName evidence="1">Uncharacterized protein</fullName>
    </submittedName>
</protein>
<comment type="caution">
    <text evidence="1">The sequence shown here is derived from an EMBL/GenBank/DDBJ whole genome shotgun (WGS) entry which is preliminary data.</text>
</comment>
<evidence type="ECO:0000313" key="1">
    <source>
        <dbReference type="EMBL" id="KAH8011650.1"/>
    </source>
</evidence>
<dbReference type="EMBL" id="CM037626">
    <property type="protein sequence ID" value="KAH8011650.1"/>
    <property type="molecule type" value="Genomic_DNA"/>
</dbReference>